<dbReference type="Gene3D" id="3.90.1200.10">
    <property type="match status" value="1"/>
</dbReference>
<name>A0A0A0BQH6_9CELL</name>
<sequence length="478" mass="48637">MPLNAPVLAPVLAPVPAPVLAPAPSADLERSDLALLTGAAAGDLLAAVLAAEGVRLTGWAVHQVHHRPGVGVTVGWTVSWEGAGPGPGPAATVRSRGDEYLLGTTAAVPAGTPGSTTATLDGRPVTVWRHPADPVLPGLARVSDAASAVAVVTPPGAATPAPGAPAPDAPPPTLELVTYRPLRRAVLRTTTGTTTGTTTAYLKVVRPRTAPDLVRRHALLLDAGLPVAPVRDAGDGVLVLGELRGTRLTDALAVDGAADLDPQAVVELLDRFPDGLLELPRRRAWADHAQRYAEAAAAVVPDRAHELGLLGREVASLVGRSDPGPVVPTHGDLHDANLLLGPTGHAVVGLLDVDSAGPGHRVDDLACLLGHLAVLPVLAPEVHRHVPPTLARWLAAADATVDPVALRARVAGVVLSLVAGAAPEGGGRARDAVALVEEWVQAATDLRELSPSGPRRLMTSAEAGDVGPATAPERGGHP</sequence>
<dbReference type="Pfam" id="PF01636">
    <property type="entry name" value="APH"/>
    <property type="match status" value="1"/>
</dbReference>
<dbReference type="OrthoDB" id="3837844at2"/>
<protein>
    <submittedName>
        <fullName evidence="3">Aminoglycoside phosphotransferase</fullName>
    </submittedName>
</protein>
<accession>A0A0A0BQH6</accession>
<keyword evidence="4" id="KW-1185">Reference proteome</keyword>
<feature type="domain" description="Aminoglycoside phosphotransferase" evidence="2">
    <location>
        <begin position="194"/>
        <end position="370"/>
    </location>
</feature>
<comment type="caution">
    <text evidence="3">The sequence shown here is derived from an EMBL/GenBank/DDBJ whole genome shotgun (WGS) entry which is preliminary data.</text>
</comment>
<dbReference type="RefSeq" id="WP_052426348.1">
    <property type="nucleotide sequence ID" value="NZ_AXCY01000071.1"/>
</dbReference>
<feature type="region of interest" description="Disordered" evidence="1">
    <location>
        <begin position="447"/>
        <end position="478"/>
    </location>
</feature>
<proteinExistence type="predicted"/>
<evidence type="ECO:0000256" key="1">
    <source>
        <dbReference type="SAM" id="MobiDB-lite"/>
    </source>
</evidence>
<dbReference type="Proteomes" id="UP000029839">
    <property type="component" value="Unassembled WGS sequence"/>
</dbReference>
<reference evidence="3 4" key="2">
    <citation type="journal article" date="2015" name="Stand. Genomic Sci.">
        <title>Draft genome sequence of Cellulomonas carbonis T26(T) and comparative analysis of six Cellulomonas genomes.</title>
        <authorList>
            <person name="Zhuang W."/>
            <person name="Zhang S."/>
            <person name="Xia X."/>
            <person name="Wang G."/>
        </authorList>
    </citation>
    <scope>NUCLEOTIDE SEQUENCE [LARGE SCALE GENOMIC DNA]</scope>
    <source>
        <strain evidence="3 4">T26</strain>
    </source>
</reference>
<dbReference type="EMBL" id="AXCY01000071">
    <property type="protein sequence ID" value="KGM09917.1"/>
    <property type="molecule type" value="Genomic_DNA"/>
</dbReference>
<evidence type="ECO:0000313" key="3">
    <source>
        <dbReference type="EMBL" id="KGM09917.1"/>
    </source>
</evidence>
<keyword evidence="3" id="KW-0808">Transferase</keyword>
<dbReference type="InterPro" id="IPR002575">
    <property type="entry name" value="Aminoglycoside_PTrfase"/>
</dbReference>
<dbReference type="AlphaFoldDB" id="A0A0A0BQH6"/>
<gene>
    <name evidence="3" type="ORF">N868_17815</name>
</gene>
<dbReference type="InterPro" id="IPR011009">
    <property type="entry name" value="Kinase-like_dom_sf"/>
</dbReference>
<organism evidence="3 4">
    <name type="scientific">Cellulomonas carbonis T26</name>
    <dbReference type="NCBI Taxonomy" id="947969"/>
    <lineage>
        <taxon>Bacteria</taxon>
        <taxon>Bacillati</taxon>
        <taxon>Actinomycetota</taxon>
        <taxon>Actinomycetes</taxon>
        <taxon>Micrococcales</taxon>
        <taxon>Cellulomonadaceae</taxon>
        <taxon>Cellulomonas</taxon>
    </lineage>
</organism>
<evidence type="ECO:0000313" key="4">
    <source>
        <dbReference type="Proteomes" id="UP000029839"/>
    </source>
</evidence>
<evidence type="ECO:0000259" key="2">
    <source>
        <dbReference type="Pfam" id="PF01636"/>
    </source>
</evidence>
<dbReference type="SUPFAM" id="SSF56112">
    <property type="entry name" value="Protein kinase-like (PK-like)"/>
    <property type="match status" value="1"/>
</dbReference>
<dbReference type="GO" id="GO:0016740">
    <property type="term" value="F:transferase activity"/>
    <property type="evidence" value="ECO:0007669"/>
    <property type="project" value="UniProtKB-KW"/>
</dbReference>
<reference evidence="3 4" key="1">
    <citation type="submission" date="2013-08" db="EMBL/GenBank/DDBJ databases">
        <title>Genome sequencing of Cellulomonas carbonis T26.</title>
        <authorList>
            <person name="Chen F."/>
            <person name="Li Y."/>
            <person name="Wang G."/>
        </authorList>
    </citation>
    <scope>NUCLEOTIDE SEQUENCE [LARGE SCALE GENOMIC DNA]</scope>
    <source>
        <strain evidence="3 4">T26</strain>
    </source>
</reference>